<feature type="region of interest" description="Disordered" evidence="18">
    <location>
        <begin position="760"/>
        <end position="799"/>
    </location>
</feature>
<evidence type="ECO:0000256" key="12">
    <source>
        <dbReference type="ARBA" id="ARBA00022984"/>
    </source>
</evidence>
<feature type="compositionally biased region" description="Basic and acidic residues" evidence="18">
    <location>
        <begin position="765"/>
        <end position="799"/>
    </location>
</feature>
<keyword evidence="15" id="KW-0961">Cell wall biogenesis/degradation</keyword>
<dbReference type="AlphaFoldDB" id="A0AAE3M3H5"/>
<keyword evidence="5" id="KW-1003">Cell membrane</keyword>
<dbReference type="Gene3D" id="3.40.710.10">
    <property type="entry name" value="DD-peptidase/beta-lactamase superfamily"/>
    <property type="match status" value="2"/>
</dbReference>
<evidence type="ECO:0000313" key="22">
    <source>
        <dbReference type="EMBL" id="MCW3786132.1"/>
    </source>
</evidence>
<evidence type="ECO:0000256" key="19">
    <source>
        <dbReference type="SAM" id="Phobius"/>
    </source>
</evidence>
<feature type="transmembrane region" description="Helical" evidence="19">
    <location>
        <begin position="27"/>
        <end position="53"/>
    </location>
</feature>
<evidence type="ECO:0000256" key="16">
    <source>
        <dbReference type="ARBA" id="ARBA00034000"/>
    </source>
</evidence>
<evidence type="ECO:0000256" key="3">
    <source>
        <dbReference type="ARBA" id="ARBA00007090"/>
    </source>
</evidence>
<comment type="pathway">
    <text evidence="2">Cell wall biogenesis; peptidoglycan biosynthesis.</text>
</comment>
<evidence type="ECO:0000259" key="20">
    <source>
        <dbReference type="Pfam" id="PF00905"/>
    </source>
</evidence>
<dbReference type="InterPro" id="IPR036950">
    <property type="entry name" value="PBP_transglycosylase"/>
</dbReference>
<keyword evidence="6" id="KW-0121">Carboxypeptidase</keyword>
<keyword evidence="23" id="KW-1185">Reference proteome</keyword>
<evidence type="ECO:0000256" key="13">
    <source>
        <dbReference type="ARBA" id="ARBA00023136"/>
    </source>
</evidence>
<comment type="catalytic activity">
    <reaction evidence="17">
        <text>[GlcNAc-(1-&gt;4)-Mur2Ac(oyl-L-Ala-gamma-D-Glu-L-Lys-D-Ala-D-Ala)](n)-di-trans,octa-cis-undecaprenyl diphosphate + beta-D-GlcNAc-(1-&gt;4)-Mur2Ac(oyl-L-Ala-gamma-D-Glu-L-Lys-D-Ala-D-Ala)-di-trans,octa-cis-undecaprenyl diphosphate = [GlcNAc-(1-&gt;4)-Mur2Ac(oyl-L-Ala-gamma-D-Glu-L-Lys-D-Ala-D-Ala)](n+1)-di-trans,octa-cis-undecaprenyl diphosphate + di-trans,octa-cis-undecaprenyl diphosphate + H(+)</text>
        <dbReference type="Rhea" id="RHEA:23708"/>
        <dbReference type="Rhea" id="RHEA-COMP:9602"/>
        <dbReference type="Rhea" id="RHEA-COMP:9603"/>
        <dbReference type="ChEBI" id="CHEBI:15378"/>
        <dbReference type="ChEBI" id="CHEBI:58405"/>
        <dbReference type="ChEBI" id="CHEBI:60033"/>
        <dbReference type="ChEBI" id="CHEBI:78435"/>
        <dbReference type="EC" id="2.4.99.28"/>
    </reaction>
</comment>
<dbReference type="GO" id="GO:0009252">
    <property type="term" value="P:peptidoglycan biosynthetic process"/>
    <property type="evidence" value="ECO:0007669"/>
    <property type="project" value="UniProtKB-KW"/>
</dbReference>
<dbReference type="GO" id="GO:0009002">
    <property type="term" value="F:serine-type D-Ala-D-Ala carboxypeptidase activity"/>
    <property type="evidence" value="ECO:0007669"/>
    <property type="project" value="UniProtKB-EC"/>
</dbReference>
<dbReference type="PANTHER" id="PTHR32282:SF11">
    <property type="entry name" value="PENICILLIN-BINDING PROTEIN 1B"/>
    <property type="match status" value="1"/>
</dbReference>
<evidence type="ECO:0000256" key="9">
    <source>
        <dbReference type="ARBA" id="ARBA00022679"/>
    </source>
</evidence>
<feature type="domain" description="Glycosyl transferase family 51" evidence="21">
    <location>
        <begin position="79"/>
        <end position="258"/>
    </location>
</feature>
<evidence type="ECO:0000313" key="23">
    <source>
        <dbReference type="Proteomes" id="UP001209229"/>
    </source>
</evidence>
<keyword evidence="12" id="KW-0573">Peptidoglycan synthesis</keyword>
<protein>
    <submittedName>
        <fullName evidence="22">Transglycosylase domain-containing protein</fullName>
    </submittedName>
</protein>
<evidence type="ECO:0000256" key="2">
    <source>
        <dbReference type="ARBA" id="ARBA00004752"/>
    </source>
</evidence>
<evidence type="ECO:0000256" key="8">
    <source>
        <dbReference type="ARBA" id="ARBA00022676"/>
    </source>
</evidence>
<evidence type="ECO:0000256" key="17">
    <source>
        <dbReference type="ARBA" id="ARBA00049902"/>
    </source>
</evidence>
<keyword evidence="19" id="KW-1133">Transmembrane helix</keyword>
<evidence type="ECO:0000256" key="18">
    <source>
        <dbReference type="SAM" id="MobiDB-lite"/>
    </source>
</evidence>
<dbReference type="GO" id="GO:0008955">
    <property type="term" value="F:peptidoglycan glycosyltransferase activity"/>
    <property type="evidence" value="ECO:0007669"/>
    <property type="project" value="UniProtKB-EC"/>
</dbReference>
<keyword evidence="14" id="KW-0511">Multifunctional enzyme</keyword>
<keyword evidence="9" id="KW-0808">Transferase</keyword>
<dbReference type="GO" id="GO:0008360">
    <property type="term" value="P:regulation of cell shape"/>
    <property type="evidence" value="ECO:0007669"/>
    <property type="project" value="UniProtKB-KW"/>
</dbReference>
<accession>A0AAE3M3H5</accession>
<dbReference type="InterPro" id="IPR001460">
    <property type="entry name" value="PCN-bd_Tpept"/>
</dbReference>
<evidence type="ECO:0000256" key="10">
    <source>
        <dbReference type="ARBA" id="ARBA00022801"/>
    </source>
</evidence>
<evidence type="ECO:0000256" key="4">
    <source>
        <dbReference type="ARBA" id="ARBA00007739"/>
    </source>
</evidence>
<dbReference type="RefSeq" id="WP_301189702.1">
    <property type="nucleotide sequence ID" value="NZ_JAPDPJ010000010.1"/>
</dbReference>
<dbReference type="GO" id="GO:0008658">
    <property type="term" value="F:penicillin binding"/>
    <property type="evidence" value="ECO:0007669"/>
    <property type="project" value="InterPro"/>
</dbReference>
<evidence type="ECO:0000256" key="7">
    <source>
        <dbReference type="ARBA" id="ARBA00022670"/>
    </source>
</evidence>
<dbReference type="InterPro" id="IPR023346">
    <property type="entry name" value="Lysozyme-like_dom_sf"/>
</dbReference>
<organism evidence="22 23">
    <name type="scientific">Plebeiibacterium sediminum</name>
    <dbReference type="NCBI Taxonomy" id="2992112"/>
    <lineage>
        <taxon>Bacteria</taxon>
        <taxon>Pseudomonadati</taxon>
        <taxon>Bacteroidota</taxon>
        <taxon>Bacteroidia</taxon>
        <taxon>Marinilabiliales</taxon>
        <taxon>Marinilabiliaceae</taxon>
        <taxon>Plebeiibacterium</taxon>
    </lineage>
</organism>
<sequence>MAVKKQSTHKKHKKQVSPKNKKSYKKLIALSIKGLLGFIAVIFLFLLFVYLGVFGRLPSYDELAKVDNDVASEVYTEDGTLMGKYYHQNRMSIENKVISKHAINALVATEDKRFFTHKGFDVISLGRVLFRTILLRDKTQGGGSTISQQLAKNLYPRKKYGPLSMLVNKSREVFIASRLEKVYTKDQILNLYLNTVPFGEDVYGIEAASMRFFSKHSSALKPNEAAVLVGMLAANTAYNPRLNPERSKKRRNLVLTRMNEFGFLSDKDLSKYTNADLELNYHKIDHNTGIAPYFREMVRIQVQQILEDEYGDHYDIYKDGLKIYTTIDPTLQNYADEAVQKHMAALQKEFKYHWKNRDPWKNHPSVFDNALHSSHRYKTLKAQGKSEDEILAEMKKLSKMTIFAYPNEKEVNLSPLDSIKHYLKILNTGFMVMDPQNGKVLAWVGGVNHKFFQYDHVTSRRQVGSTFKPIVYTAALMDGMSPCDYISNERRVYEDYQDWSPANADGDHEGYYSLKGGLTNSVNTITAEIMVKTGVDKVLSLAEDMGVESKLPAVPSISLGTGTISLQEMLTVYSCYANYGVKKEPYGIVRIEDSHGKVLYEREQEEEDVRVLDEETAELMNYMLQGVVQNGTGRGLRTVYGLKSQIAGKTGTTQDNADGWFIGFTPRLLAGAWVGAESPVVHFRTTALGQGAHMALPIYGLFMQKVERDPKYSKYTRVPFKDLDNDMLAMVDCADFSITDPDRNIFDLFRFGRRSKPDTTGLKLSPEDRARYEERMKEQRKEKSKGLLNRMKDLFKRKN</sequence>
<evidence type="ECO:0000256" key="15">
    <source>
        <dbReference type="ARBA" id="ARBA00023316"/>
    </source>
</evidence>
<dbReference type="GO" id="GO:0030288">
    <property type="term" value="C:outer membrane-bounded periplasmic space"/>
    <property type="evidence" value="ECO:0007669"/>
    <property type="project" value="TreeGrafter"/>
</dbReference>
<evidence type="ECO:0000256" key="14">
    <source>
        <dbReference type="ARBA" id="ARBA00023268"/>
    </source>
</evidence>
<comment type="catalytic activity">
    <reaction evidence="16">
        <text>Preferential cleavage: (Ac)2-L-Lys-D-Ala-|-D-Ala. Also transpeptidation of peptidyl-alanyl moieties that are N-acyl substituents of D-alanine.</text>
        <dbReference type="EC" id="3.4.16.4"/>
    </reaction>
</comment>
<keyword evidence="7" id="KW-0645">Protease</keyword>
<keyword evidence="19" id="KW-0812">Transmembrane</keyword>
<dbReference type="SUPFAM" id="SSF53955">
    <property type="entry name" value="Lysozyme-like"/>
    <property type="match status" value="1"/>
</dbReference>
<dbReference type="GO" id="GO:0005886">
    <property type="term" value="C:plasma membrane"/>
    <property type="evidence" value="ECO:0007669"/>
    <property type="project" value="UniProtKB-SubCell"/>
</dbReference>
<evidence type="ECO:0000256" key="6">
    <source>
        <dbReference type="ARBA" id="ARBA00022645"/>
    </source>
</evidence>
<proteinExistence type="inferred from homology"/>
<dbReference type="Proteomes" id="UP001209229">
    <property type="component" value="Unassembled WGS sequence"/>
</dbReference>
<dbReference type="InterPro" id="IPR050396">
    <property type="entry name" value="Glycosyltr_51/Transpeptidase"/>
</dbReference>
<keyword evidence="13 19" id="KW-0472">Membrane</keyword>
<evidence type="ECO:0000256" key="1">
    <source>
        <dbReference type="ARBA" id="ARBA00004236"/>
    </source>
</evidence>
<keyword evidence="8" id="KW-0328">Glycosyltransferase</keyword>
<reference evidence="22" key="1">
    <citation type="submission" date="2022-10" db="EMBL/GenBank/DDBJ databases">
        <authorList>
            <person name="Yu W.X."/>
        </authorList>
    </citation>
    <scope>NUCLEOTIDE SEQUENCE</scope>
    <source>
        <strain evidence="22">AAT</strain>
    </source>
</reference>
<evidence type="ECO:0000256" key="11">
    <source>
        <dbReference type="ARBA" id="ARBA00022960"/>
    </source>
</evidence>
<comment type="caution">
    <text evidence="22">The sequence shown here is derived from an EMBL/GenBank/DDBJ whole genome shotgun (WGS) entry which is preliminary data.</text>
</comment>
<dbReference type="GO" id="GO:0006508">
    <property type="term" value="P:proteolysis"/>
    <property type="evidence" value="ECO:0007669"/>
    <property type="project" value="UniProtKB-KW"/>
</dbReference>
<dbReference type="Pfam" id="PF00905">
    <property type="entry name" value="Transpeptidase"/>
    <property type="match status" value="1"/>
</dbReference>
<feature type="domain" description="Penicillin-binding protein transpeptidase" evidence="20">
    <location>
        <begin position="429"/>
        <end position="666"/>
    </location>
</feature>
<dbReference type="InterPro" id="IPR012338">
    <property type="entry name" value="Beta-lactam/transpept-like"/>
</dbReference>
<comment type="similarity">
    <text evidence="4">In the N-terminal section; belongs to the glycosyltransferase 51 family.</text>
</comment>
<dbReference type="PANTHER" id="PTHR32282">
    <property type="entry name" value="BINDING PROTEIN TRANSPEPTIDASE, PUTATIVE-RELATED"/>
    <property type="match status" value="1"/>
</dbReference>
<keyword evidence="11" id="KW-0133">Cell shape</keyword>
<comment type="similarity">
    <text evidence="3">In the C-terminal section; belongs to the transpeptidase family.</text>
</comment>
<dbReference type="Gene3D" id="1.10.3810.10">
    <property type="entry name" value="Biosynthetic peptidoglycan transglycosylase-like"/>
    <property type="match status" value="1"/>
</dbReference>
<comment type="subcellular location">
    <subcellularLocation>
        <location evidence="1">Cell membrane</location>
    </subcellularLocation>
</comment>
<dbReference type="GO" id="GO:0071555">
    <property type="term" value="P:cell wall organization"/>
    <property type="evidence" value="ECO:0007669"/>
    <property type="project" value="UniProtKB-KW"/>
</dbReference>
<dbReference type="InterPro" id="IPR001264">
    <property type="entry name" value="Glyco_trans_51"/>
</dbReference>
<gene>
    <name evidence="22" type="ORF">OM075_06605</name>
</gene>
<name>A0AAE3M3H5_9BACT</name>
<evidence type="ECO:0000256" key="5">
    <source>
        <dbReference type="ARBA" id="ARBA00022475"/>
    </source>
</evidence>
<dbReference type="SUPFAM" id="SSF56601">
    <property type="entry name" value="beta-lactamase/transpeptidase-like"/>
    <property type="match status" value="1"/>
</dbReference>
<evidence type="ECO:0000259" key="21">
    <source>
        <dbReference type="Pfam" id="PF00912"/>
    </source>
</evidence>
<dbReference type="EMBL" id="JAPDPJ010000010">
    <property type="protein sequence ID" value="MCW3786132.1"/>
    <property type="molecule type" value="Genomic_DNA"/>
</dbReference>
<keyword evidence="10" id="KW-0378">Hydrolase</keyword>
<dbReference type="Pfam" id="PF00912">
    <property type="entry name" value="Transgly"/>
    <property type="match status" value="1"/>
</dbReference>